<comment type="cofactor">
    <cofactor evidence="1">
        <name>pyruvate</name>
        <dbReference type="ChEBI" id="CHEBI:15361"/>
    </cofactor>
</comment>
<dbReference type="GO" id="GO:0008295">
    <property type="term" value="P:spermidine biosynthetic process"/>
    <property type="evidence" value="ECO:0007669"/>
    <property type="project" value="UniProtKB-KW"/>
</dbReference>
<dbReference type="InterPro" id="IPR016067">
    <property type="entry name" value="S-AdoMet_deCO2ase_core"/>
</dbReference>
<dbReference type="SUPFAM" id="SSF56276">
    <property type="entry name" value="S-adenosylmethionine decarboxylase"/>
    <property type="match status" value="1"/>
</dbReference>
<dbReference type="AlphaFoldDB" id="A0A7V0N051"/>
<dbReference type="GO" id="GO:0005829">
    <property type="term" value="C:cytosol"/>
    <property type="evidence" value="ECO:0007669"/>
    <property type="project" value="TreeGrafter"/>
</dbReference>
<dbReference type="EMBL" id="DRBC01000058">
    <property type="protein sequence ID" value="HDN84311.1"/>
    <property type="molecule type" value="Genomic_DNA"/>
</dbReference>
<evidence type="ECO:0000256" key="4">
    <source>
        <dbReference type="ARBA" id="ARBA00023066"/>
    </source>
</evidence>
<evidence type="ECO:0000256" key="1">
    <source>
        <dbReference type="ARBA" id="ARBA00001928"/>
    </source>
</evidence>
<keyword evidence="6" id="KW-0865">Zymogen</keyword>
<evidence type="ECO:0000256" key="5">
    <source>
        <dbReference type="ARBA" id="ARBA00023115"/>
    </source>
</evidence>
<gene>
    <name evidence="10" type="ORF">ENG47_00965</name>
</gene>
<keyword evidence="7" id="KW-0456">Lyase</keyword>
<reference evidence="10" key="1">
    <citation type="journal article" date="2020" name="mSystems">
        <title>Genome- and Community-Level Interaction Insights into Carbon Utilization and Element Cycling Functions of Hydrothermarchaeota in Hydrothermal Sediment.</title>
        <authorList>
            <person name="Zhou Z."/>
            <person name="Liu Y."/>
            <person name="Xu W."/>
            <person name="Pan J."/>
            <person name="Luo Z.H."/>
            <person name="Li M."/>
        </authorList>
    </citation>
    <scope>NUCLEOTIDE SEQUENCE [LARGE SCALE GENOMIC DNA]</scope>
    <source>
        <strain evidence="10">HyVt-219</strain>
    </source>
</reference>
<dbReference type="Gene3D" id="3.60.90.10">
    <property type="entry name" value="S-adenosylmethionine decarboxylase"/>
    <property type="match status" value="1"/>
</dbReference>
<dbReference type="Proteomes" id="UP000885660">
    <property type="component" value="Unassembled WGS sequence"/>
</dbReference>
<evidence type="ECO:0000256" key="6">
    <source>
        <dbReference type="ARBA" id="ARBA00023145"/>
    </source>
</evidence>
<evidence type="ECO:0000313" key="10">
    <source>
        <dbReference type="EMBL" id="HDN84311.1"/>
    </source>
</evidence>
<keyword evidence="3" id="KW-0068">Autocatalytic cleavage</keyword>
<evidence type="ECO:0000256" key="7">
    <source>
        <dbReference type="ARBA" id="ARBA00023239"/>
    </source>
</evidence>
<evidence type="ECO:0000256" key="9">
    <source>
        <dbReference type="ARBA" id="ARBA00023317"/>
    </source>
</evidence>
<evidence type="ECO:0000256" key="8">
    <source>
        <dbReference type="ARBA" id="ARBA00023270"/>
    </source>
</evidence>
<protein>
    <submittedName>
        <fullName evidence="10">S-adenosylmethionine decarboxylase</fullName>
    </submittedName>
</protein>
<comment type="caution">
    <text evidence="10">The sequence shown here is derived from an EMBL/GenBank/DDBJ whole genome shotgun (WGS) entry which is preliminary data.</text>
</comment>
<proteinExistence type="predicted"/>
<name>A0A7V0N051_UNCAE</name>
<sequence>MKEKVYGYELIMDLYQCDPEIIRSKKSLQQYVDELCRLIKMKKYGKTLLPHFGDKRPYTKGYSLVQLIETSSITGHFSELWDSAHINIFSCKKYDDKKAFEFTKKFFKARKTKKRFIIREVLL</sequence>
<dbReference type="GO" id="GO:0004014">
    <property type="term" value="F:adenosylmethionine decarboxylase activity"/>
    <property type="evidence" value="ECO:0007669"/>
    <property type="project" value="InterPro"/>
</dbReference>
<keyword evidence="8" id="KW-0704">Schiff base</keyword>
<keyword evidence="2" id="KW-0210">Decarboxylase</keyword>
<dbReference type="PANTHER" id="PTHR33866">
    <property type="entry name" value="S-ADENOSYLMETHIONINE DECARBOXYLASE PROENZYME"/>
    <property type="match status" value="1"/>
</dbReference>
<dbReference type="InterPro" id="IPR003826">
    <property type="entry name" value="AdoMetDC_fam_prok"/>
</dbReference>
<organism evidence="10">
    <name type="scientific">Aerophobetes bacterium</name>
    <dbReference type="NCBI Taxonomy" id="2030807"/>
    <lineage>
        <taxon>Bacteria</taxon>
        <taxon>Candidatus Aerophobota</taxon>
    </lineage>
</organism>
<keyword evidence="9" id="KW-0670">Pyruvate</keyword>
<evidence type="ECO:0000256" key="3">
    <source>
        <dbReference type="ARBA" id="ARBA00022813"/>
    </source>
</evidence>
<evidence type="ECO:0000256" key="2">
    <source>
        <dbReference type="ARBA" id="ARBA00022793"/>
    </source>
</evidence>
<accession>A0A7V0N051</accession>
<keyword evidence="4" id="KW-0745">Spermidine biosynthesis</keyword>
<dbReference type="Pfam" id="PF02675">
    <property type="entry name" value="AdoMet_dc"/>
    <property type="match status" value="1"/>
</dbReference>
<keyword evidence="5" id="KW-0620">Polyamine biosynthesis</keyword>
<dbReference type="PANTHER" id="PTHR33866:SF2">
    <property type="entry name" value="S-ADENOSYLMETHIONINE DECARBOXYLASE PROENZYME"/>
    <property type="match status" value="1"/>
</dbReference>